<reference evidence="2" key="1">
    <citation type="submission" date="2021-01" db="EMBL/GenBank/DDBJ databases">
        <authorList>
            <person name="Corre E."/>
            <person name="Pelletier E."/>
            <person name="Niang G."/>
            <person name="Scheremetjew M."/>
            <person name="Finn R."/>
            <person name="Kale V."/>
            <person name="Holt S."/>
            <person name="Cochrane G."/>
            <person name="Meng A."/>
            <person name="Brown T."/>
            <person name="Cohen L."/>
        </authorList>
    </citation>
    <scope>NUCLEOTIDE SEQUENCE</scope>
    <source>
        <strain evidence="2">CT5</strain>
    </source>
</reference>
<keyword evidence="1" id="KW-0812">Transmembrane</keyword>
<accession>A0A7S3NYR4</accession>
<evidence type="ECO:0000313" key="2">
    <source>
        <dbReference type="EMBL" id="CAE0392891.1"/>
    </source>
</evidence>
<proteinExistence type="predicted"/>
<dbReference type="AlphaFoldDB" id="A0A7S3NYR4"/>
<organism evidence="2">
    <name type="scientific">Euplotes crassus</name>
    <dbReference type="NCBI Taxonomy" id="5936"/>
    <lineage>
        <taxon>Eukaryota</taxon>
        <taxon>Sar</taxon>
        <taxon>Alveolata</taxon>
        <taxon>Ciliophora</taxon>
        <taxon>Intramacronucleata</taxon>
        <taxon>Spirotrichea</taxon>
        <taxon>Hypotrichia</taxon>
        <taxon>Euplotida</taxon>
        <taxon>Euplotidae</taxon>
        <taxon>Moneuplotes</taxon>
    </lineage>
</organism>
<keyword evidence="1" id="KW-1133">Transmembrane helix</keyword>
<evidence type="ECO:0000256" key="1">
    <source>
        <dbReference type="SAM" id="Phobius"/>
    </source>
</evidence>
<keyword evidence="1" id="KW-0472">Membrane</keyword>
<dbReference type="EMBL" id="HBIK01038128">
    <property type="protein sequence ID" value="CAE0392891.1"/>
    <property type="molecule type" value="Transcribed_RNA"/>
</dbReference>
<feature type="transmembrane region" description="Helical" evidence="1">
    <location>
        <begin position="30"/>
        <end position="51"/>
    </location>
</feature>
<sequence length="112" mass="13087">MATHISNNLLHSQVSVVAKAWHAYPLIFKYASACALFLLAFLVFHTLMSFYESYEDSQPTKQEEYSSERAPDRIPSVVWKKREKVMINHKLIEAKFNKSSMNQSYSFPRHED</sequence>
<name>A0A7S3NYR4_EUPCR</name>
<protein>
    <submittedName>
        <fullName evidence="2">Uncharacterized protein</fullName>
    </submittedName>
</protein>
<gene>
    <name evidence="2" type="ORF">ECRA1380_LOCUS17869</name>
</gene>